<evidence type="ECO:0000259" key="7">
    <source>
        <dbReference type="Pfam" id="PF01593"/>
    </source>
</evidence>
<evidence type="ECO:0000313" key="8">
    <source>
        <dbReference type="EMBL" id="GLR46508.1"/>
    </source>
</evidence>
<dbReference type="InterPro" id="IPR036188">
    <property type="entry name" value="FAD/NAD-bd_sf"/>
</dbReference>
<comment type="pathway">
    <text evidence="1">Plant hormone metabolism; auxin biosynthesis.</text>
</comment>
<evidence type="ECO:0000256" key="2">
    <source>
        <dbReference type="ARBA" id="ARBA00005833"/>
    </source>
</evidence>
<dbReference type="SUPFAM" id="SSF54373">
    <property type="entry name" value="FAD-linked reductases, C-terminal domain"/>
    <property type="match status" value="1"/>
</dbReference>
<sequence>MSVSRREILLRIGSTAGLGATYGAMQLLGLAVGTPAKAADFALPRAPGKGPSVVVLGAGIAGLVSAYELEQAGYRVTLLEARDRIAGRSWTMRGQERIVMDGRADQRASFSPGLYFNAGPARLPSHHHVILGYARKFGVALEPFVNANRSASWDFNGKVVKGGRMLFDFQSRLGELIAKAIDRKALDDVMPAEELKEFRQFLDFYAGLGKDGRVVPNPRDGYRTLPGGYDHPAEFYDPLTLREALPSRAAVLPHIFEQITDMQATMMQPVGGMDRIAHAIHDALRSKARLGEPVSAIRREGDGVRIEHKSGVTRADYCVCALPTTTLSKIPSDFAPAKAAALKDVPYLGSCKVAFEAPRFWERDDHVYGGLAWTDRPNENVIYPSHGLGSARGVLVGAYVAGWTRQDNPDAFAKLPVAEQIRLSRESVEALHPGRGQLLASPVAVDWGLVPWSYGVGAVGPDFDDTAPGVRRGPRYTELTRPEGPIVFAGEHLSYVGLWQESAATSAHEAVALIATMAAEKRVTAG</sequence>
<evidence type="ECO:0000256" key="5">
    <source>
        <dbReference type="ARBA" id="ARBA00023070"/>
    </source>
</evidence>
<dbReference type="Gene3D" id="1.20.1440.240">
    <property type="match status" value="1"/>
</dbReference>
<evidence type="ECO:0000256" key="3">
    <source>
        <dbReference type="ARBA" id="ARBA00012535"/>
    </source>
</evidence>
<comment type="caution">
    <text evidence="8">The sequence shown here is derived from an EMBL/GenBank/DDBJ whole genome shotgun (WGS) entry which is preliminary data.</text>
</comment>
<dbReference type="InterPro" id="IPR050281">
    <property type="entry name" value="Flavin_monoamine_oxidase"/>
</dbReference>
<protein>
    <recommendedName>
        <fullName evidence="4">Tryptophan 2-monooxygenase</fullName>
        <ecNumber evidence="3">1.13.12.3</ecNumber>
    </recommendedName>
</protein>
<comment type="similarity">
    <text evidence="2">Belongs to the tryptophan 2-monooxygenase family.</text>
</comment>
<dbReference type="PANTHER" id="PTHR10742">
    <property type="entry name" value="FLAVIN MONOAMINE OXIDASE"/>
    <property type="match status" value="1"/>
</dbReference>
<dbReference type="SUPFAM" id="SSF51905">
    <property type="entry name" value="FAD/NAD(P)-binding domain"/>
    <property type="match status" value="1"/>
</dbReference>
<feature type="domain" description="Amine oxidase" evidence="7">
    <location>
        <begin position="60"/>
        <end position="514"/>
    </location>
</feature>
<comment type="catalytic activity">
    <reaction evidence="6">
        <text>L-tryptophan + O2 = indole-3-acetamide + CO2 + H2O</text>
        <dbReference type="Rhea" id="RHEA:16165"/>
        <dbReference type="ChEBI" id="CHEBI:15377"/>
        <dbReference type="ChEBI" id="CHEBI:15379"/>
        <dbReference type="ChEBI" id="CHEBI:16031"/>
        <dbReference type="ChEBI" id="CHEBI:16526"/>
        <dbReference type="ChEBI" id="CHEBI:57912"/>
        <dbReference type="EC" id="1.13.12.3"/>
    </reaction>
</comment>
<dbReference type="Pfam" id="PF01593">
    <property type="entry name" value="Amino_oxidase"/>
    <property type="match status" value="1"/>
</dbReference>
<evidence type="ECO:0000256" key="6">
    <source>
        <dbReference type="ARBA" id="ARBA00047321"/>
    </source>
</evidence>
<dbReference type="Proteomes" id="UP001156703">
    <property type="component" value="Unassembled WGS sequence"/>
</dbReference>
<evidence type="ECO:0000256" key="1">
    <source>
        <dbReference type="ARBA" id="ARBA00004814"/>
    </source>
</evidence>
<name>A0ABQ5Z169_9SPHN</name>
<dbReference type="Gene3D" id="3.50.50.60">
    <property type="entry name" value="FAD/NAD(P)-binding domain"/>
    <property type="match status" value="1"/>
</dbReference>
<dbReference type="Gene3D" id="3.90.660.10">
    <property type="match status" value="1"/>
</dbReference>
<reference evidence="9" key="1">
    <citation type="journal article" date="2019" name="Int. J. Syst. Evol. Microbiol.">
        <title>The Global Catalogue of Microorganisms (GCM) 10K type strain sequencing project: providing services to taxonomists for standard genome sequencing and annotation.</title>
        <authorList>
            <consortium name="The Broad Institute Genomics Platform"/>
            <consortium name="The Broad Institute Genome Sequencing Center for Infectious Disease"/>
            <person name="Wu L."/>
            <person name="Ma J."/>
        </authorList>
    </citation>
    <scope>NUCLEOTIDE SEQUENCE [LARGE SCALE GENOMIC DNA]</scope>
    <source>
        <strain evidence="9">NBRC 102146</strain>
    </source>
</reference>
<dbReference type="RefSeq" id="WP_029941506.1">
    <property type="nucleotide sequence ID" value="NZ_BSOO01000002.1"/>
</dbReference>
<dbReference type="EC" id="1.13.12.3" evidence="3"/>
<dbReference type="EMBL" id="BSOO01000002">
    <property type="protein sequence ID" value="GLR46508.1"/>
    <property type="molecule type" value="Genomic_DNA"/>
</dbReference>
<dbReference type="InterPro" id="IPR002937">
    <property type="entry name" value="Amino_oxidase"/>
</dbReference>
<evidence type="ECO:0000313" key="9">
    <source>
        <dbReference type="Proteomes" id="UP001156703"/>
    </source>
</evidence>
<keyword evidence="9" id="KW-1185">Reference proteome</keyword>
<proteinExistence type="inferred from homology"/>
<keyword evidence="5" id="KW-0073">Auxin biosynthesis</keyword>
<organism evidence="8 9">
    <name type="scientific">Sphingomonas astaxanthinifaciens DSM 22298</name>
    <dbReference type="NCBI Taxonomy" id="1123267"/>
    <lineage>
        <taxon>Bacteria</taxon>
        <taxon>Pseudomonadati</taxon>
        <taxon>Pseudomonadota</taxon>
        <taxon>Alphaproteobacteria</taxon>
        <taxon>Sphingomonadales</taxon>
        <taxon>Sphingomonadaceae</taxon>
        <taxon>Sphingomonas</taxon>
    </lineage>
</organism>
<dbReference type="PANTHER" id="PTHR10742:SF410">
    <property type="entry name" value="LYSINE-SPECIFIC HISTONE DEMETHYLASE 2"/>
    <property type="match status" value="1"/>
</dbReference>
<accession>A0ABQ5Z169</accession>
<gene>
    <name evidence="8" type="ORF">GCM10007925_02190</name>
</gene>
<evidence type="ECO:0000256" key="4">
    <source>
        <dbReference type="ARBA" id="ARBA00017871"/>
    </source>
</evidence>